<feature type="region of interest" description="Disordered" evidence="1">
    <location>
        <begin position="50"/>
        <end position="87"/>
    </location>
</feature>
<feature type="region of interest" description="Disordered" evidence="1">
    <location>
        <begin position="144"/>
        <end position="181"/>
    </location>
</feature>
<accession>A0A444WSD9</accession>
<dbReference type="GO" id="GO:0008270">
    <property type="term" value="F:zinc ion binding"/>
    <property type="evidence" value="ECO:0007669"/>
    <property type="project" value="InterPro"/>
</dbReference>
<dbReference type="AlphaFoldDB" id="A0A444WSD9"/>
<gene>
    <name evidence="2" type="ORF">Ahy_Scaffold1g106822</name>
</gene>
<feature type="compositionally biased region" description="Basic residues" evidence="1">
    <location>
        <begin position="63"/>
        <end position="73"/>
    </location>
</feature>
<feature type="compositionally biased region" description="Polar residues" evidence="1">
    <location>
        <begin position="163"/>
        <end position="180"/>
    </location>
</feature>
<dbReference type="EMBL" id="SDMP01000021">
    <property type="protein sequence ID" value="RYQ80348.1"/>
    <property type="molecule type" value="Genomic_DNA"/>
</dbReference>
<evidence type="ECO:0008006" key="4">
    <source>
        <dbReference type="Google" id="ProtNLM"/>
    </source>
</evidence>
<reference evidence="2 3" key="1">
    <citation type="submission" date="2019-01" db="EMBL/GenBank/DDBJ databases">
        <title>Sequencing of cultivated peanut Arachis hypogaea provides insights into genome evolution and oil improvement.</title>
        <authorList>
            <person name="Chen X."/>
        </authorList>
    </citation>
    <scope>NUCLEOTIDE SEQUENCE [LARGE SCALE GENOMIC DNA]</scope>
    <source>
        <strain evidence="3">cv. Fuhuasheng</strain>
        <tissue evidence="2">Leaves</tissue>
    </source>
</reference>
<dbReference type="Proteomes" id="UP000289738">
    <property type="component" value="Unassembled WGS sequence"/>
</dbReference>
<dbReference type="SUPFAM" id="SSF57756">
    <property type="entry name" value="Retrovirus zinc finger-like domains"/>
    <property type="match status" value="1"/>
</dbReference>
<evidence type="ECO:0000256" key="1">
    <source>
        <dbReference type="SAM" id="MobiDB-lite"/>
    </source>
</evidence>
<name>A0A444WSD9_ARAHY</name>
<dbReference type="InterPro" id="IPR036875">
    <property type="entry name" value="Znf_CCHC_sf"/>
</dbReference>
<organism evidence="2 3">
    <name type="scientific">Arachis hypogaea</name>
    <name type="common">Peanut</name>
    <dbReference type="NCBI Taxonomy" id="3818"/>
    <lineage>
        <taxon>Eukaryota</taxon>
        <taxon>Viridiplantae</taxon>
        <taxon>Streptophyta</taxon>
        <taxon>Embryophyta</taxon>
        <taxon>Tracheophyta</taxon>
        <taxon>Spermatophyta</taxon>
        <taxon>Magnoliopsida</taxon>
        <taxon>eudicotyledons</taxon>
        <taxon>Gunneridae</taxon>
        <taxon>Pentapetalae</taxon>
        <taxon>rosids</taxon>
        <taxon>fabids</taxon>
        <taxon>Fabales</taxon>
        <taxon>Fabaceae</taxon>
        <taxon>Papilionoideae</taxon>
        <taxon>50 kb inversion clade</taxon>
        <taxon>dalbergioids sensu lato</taxon>
        <taxon>Dalbergieae</taxon>
        <taxon>Pterocarpus clade</taxon>
        <taxon>Arachis</taxon>
    </lineage>
</organism>
<sequence>MLCMHAISAIQDKNDKRPEEYCYDWLKMETYKRTYCFDVNPVKGQDLWKKIPHPAPVPSPVKPKPRRPTKKKRWDKEEQPNGSKTKMKRKYNPIQCMYCGEVGYNKRGCAKKKAVDAEEHARQMQLQLTVVAPATEDVEPELNAAPTDADNVPSPIQPPSEIDINQSESIPPTQDTQQDQLVARPPKLQVIKRKGYCN</sequence>
<proteinExistence type="predicted"/>
<comment type="caution">
    <text evidence="2">The sequence shown here is derived from an EMBL/GenBank/DDBJ whole genome shotgun (WGS) entry which is preliminary data.</text>
</comment>
<dbReference type="GO" id="GO:0003676">
    <property type="term" value="F:nucleic acid binding"/>
    <property type="evidence" value="ECO:0007669"/>
    <property type="project" value="InterPro"/>
</dbReference>
<evidence type="ECO:0000313" key="2">
    <source>
        <dbReference type="EMBL" id="RYQ80348.1"/>
    </source>
</evidence>
<protein>
    <recommendedName>
        <fullName evidence="4">CCHC-type domain-containing protein</fullName>
    </recommendedName>
</protein>
<evidence type="ECO:0000313" key="3">
    <source>
        <dbReference type="Proteomes" id="UP000289738"/>
    </source>
</evidence>
<feature type="compositionally biased region" description="Pro residues" evidence="1">
    <location>
        <begin position="53"/>
        <end position="62"/>
    </location>
</feature>
<keyword evidence="3" id="KW-1185">Reference proteome</keyword>